<evidence type="ECO:0000256" key="1">
    <source>
        <dbReference type="SAM" id="MobiDB-lite"/>
    </source>
</evidence>
<gene>
    <name evidence="2" type="ORF">Pla163_00230</name>
</gene>
<accession>A0A518CUM6</accession>
<dbReference type="AlphaFoldDB" id="A0A518CUM6"/>
<dbReference type="Proteomes" id="UP000319342">
    <property type="component" value="Chromosome"/>
</dbReference>
<name>A0A518CUM6_9BACT</name>
<dbReference type="OrthoDB" id="9806939at2"/>
<sequence>MNTLTRSVAAFLSLTIALHSHQQPEAGPHLEATANLTSAEQTFDGDPYLLDIDIVSGELLVSIEQQIVLEHEGREIRFNSEASSATFRVEPSSFLPAIDAALVRLQLPYYPIDSCVVSGGRLGEMGDPIELIHRNRLVRLCCAGCLPKFNKDSDSFIATLDTAVVAAQRDAYPLTDCVVTGEELGGAMGAPTEFVIGNRLVRLCCKGCVRKVRKDPARFLAMIDAARPHDEHEHGEHGGDAHEEARPFAGDPYLLDTDPVSGKKLARVADLIVMEHEGRELRFNDKKSVAAFEKDPAKVLAAVDAALVRLQLAYYPTDTCIVSGEKLGSMGDPVEVIHRNRLVRLCCKGCLAKFHKDPDSYIAKLEVAATEAQLESYPLQTCVVTDEELGGEMGEPVDLLIGYRLVRLCCAGCEPRVRRDPLKYLALIDAAIKAQSKPNSPKGHKGHEEGHGGGI</sequence>
<feature type="compositionally biased region" description="Basic and acidic residues" evidence="1">
    <location>
        <begin position="446"/>
        <end position="455"/>
    </location>
</feature>
<evidence type="ECO:0000313" key="2">
    <source>
        <dbReference type="EMBL" id="QDU82929.1"/>
    </source>
</evidence>
<organism evidence="2 3">
    <name type="scientific">Rohdeia mirabilis</name>
    <dbReference type="NCBI Taxonomy" id="2528008"/>
    <lineage>
        <taxon>Bacteria</taxon>
        <taxon>Pseudomonadati</taxon>
        <taxon>Planctomycetota</taxon>
        <taxon>Planctomycetia</taxon>
        <taxon>Planctomycetia incertae sedis</taxon>
        <taxon>Rohdeia</taxon>
    </lineage>
</organism>
<dbReference type="RefSeq" id="WP_145181704.1">
    <property type="nucleotide sequence ID" value="NZ_CP036290.1"/>
</dbReference>
<reference evidence="2 3" key="1">
    <citation type="submission" date="2019-02" db="EMBL/GenBank/DDBJ databases">
        <title>Deep-cultivation of Planctomycetes and their phenomic and genomic characterization uncovers novel biology.</title>
        <authorList>
            <person name="Wiegand S."/>
            <person name="Jogler M."/>
            <person name="Boedeker C."/>
            <person name="Pinto D."/>
            <person name="Vollmers J."/>
            <person name="Rivas-Marin E."/>
            <person name="Kohn T."/>
            <person name="Peeters S.H."/>
            <person name="Heuer A."/>
            <person name="Rast P."/>
            <person name="Oberbeckmann S."/>
            <person name="Bunk B."/>
            <person name="Jeske O."/>
            <person name="Meyerdierks A."/>
            <person name="Storesund J.E."/>
            <person name="Kallscheuer N."/>
            <person name="Luecker S."/>
            <person name="Lage O.M."/>
            <person name="Pohl T."/>
            <person name="Merkel B.J."/>
            <person name="Hornburger P."/>
            <person name="Mueller R.-W."/>
            <person name="Bruemmer F."/>
            <person name="Labrenz M."/>
            <person name="Spormann A.M."/>
            <person name="Op den Camp H."/>
            <person name="Overmann J."/>
            <person name="Amann R."/>
            <person name="Jetten M.S.M."/>
            <person name="Mascher T."/>
            <person name="Medema M.H."/>
            <person name="Devos D.P."/>
            <person name="Kaster A.-K."/>
            <person name="Ovreas L."/>
            <person name="Rohde M."/>
            <person name="Galperin M.Y."/>
            <person name="Jogler C."/>
        </authorList>
    </citation>
    <scope>NUCLEOTIDE SEQUENCE [LARGE SCALE GENOMIC DNA]</scope>
    <source>
        <strain evidence="2 3">Pla163</strain>
    </source>
</reference>
<keyword evidence="3" id="KW-1185">Reference proteome</keyword>
<protein>
    <submittedName>
        <fullName evidence="2">YHS domain protein</fullName>
    </submittedName>
</protein>
<feature type="region of interest" description="Disordered" evidence="1">
    <location>
        <begin position="435"/>
        <end position="455"/>
    </location>
</feature>
<evidence type="ECO:0000313" key="3">
    <source>
        <dbReference type="Proteomes" id="UP000319342"/>
    </source>
</evidence>
<proteinExistence type="predicted"/>
<dbReference type="EMBL" id="CP036290">
    <property type="protein sequence ID" value="QDU82929.1"/>
    <property type="molecule type" value="Genomic_DNA"/>
</dbReference>